<proteinExistence type="predicted"/>
<dbReference type="AlphaFoldDB" id="A0A428Q1K5"/>
<name>A0A428Q1K5_9HYPO</name>
<accession>A0A428Q1K5</accession>
<organism evidence="1 2">
    <name type="scientific">Fusarium duplospermum</name>
    <dbReference type="NCBI Taxonomy" id="1325734"/>
    <lineage>
        <taxon>Eukaryota</taxon>
        <taxon>Fungi</taxon>
        <taxon>Dikarya</taxon>
        <taxon>Ascomycota</taxon>
        <taxon>Pezizomycotina</taxon>
        <taxon>Sordariomycetes</taxon>
        <taxon>Hypocreomycetidae</taxon>
        <taxon>Hypocreales</taxon>
        <taxon>Nectriaceae</taxon>
        <taxon>Fusarium</taxon>
        <taxon>Fusarium solani species complex</taxon>
    </lineage>
</organism>
<comment type="caution">
    <text evidence="1">The sequence shown here is derived from an EMBL/GenBank/DDBJ whole genome shotgun (WGS) entry which is preliminary data.</text>
</comment>
<evidence type="ECO:0000313" key="1">
    <source>
        <dbReference type="EMBL" id="RSL59161.1"/>
    </source>
</evidence>
<reference evidence="1 2" key="1">
    <citation type="submission" date="2017-06" db="EMBL/GenBank/DDBJ databases">
        <title>Comparative genomic analysis of Ambrosia Fusariam Clade fungi.</title>
        <authorList>
            <person name="Stajich J.E."/>
            <person name="Carrillo J."/>
            <person name="Kijimoto T."/>
            <person name="Eskalen A."/>
            <person name="O'Donnell K."/>
            <person name="Kasson M."/>
        </authorList>
    </citation>
    <scope>NUCLEOTIDE SEQUENCE [LARGE SCALE GENOMIC DNA]</scope>
    <source>
        <strain evidence="1 2">NRRL62584</strain>
    </source>
</reference>
<dbReference type="Proteomes" id="UP000288168">
    <property type="component" value="Unassembled WGS sequence"/>
</dbReference>
<dbReference type="EMBL" id="NKCI01000068">
    <property type="protein sequence ID" value="RSL59161.1"/>
    <property type="molecule type" value="Genomic_DNA"/>
</dbReference>
<keyword evidence="2" id="KW-1185">Reference proteome</keyword>
<sequence>MVDVGLPFCFSSVNWADPTRADRTGAAELASNSAQAPFSTALGFCFLSMWTPAVDQGPWIGLSLAF</sequence>
<evidence type="ECO:0000313" key="2">
    <source>
        <dbReference type="Proteomes" id="UP000288168"/>
    </source>
</evidence>
<protein>
    <submittedName>
        <fullName evidence="1">Uncharacterized protein</fullName>
    </submittedName>
</protein>
<gene>
    <name evidence="1" type="ORF">CEP54_007424</name>
</gene>